<dbReference type="InterPro" id="IPR050072">
    <property type="entry name" value="Peptidase_M20A"/>
</dbReference>
<evidence type="ECO:0000313" key="5">
    <source>
        <dbReference type="Proteomes" id="UP000055019"/>
    </source>
</evidence>
<evidence type="ECO:0000256" key="1">
    <source>
        <dbReference type="ARBA" id="ARBA00022723"/>
    </source>
</evidence>
<evidence type="ECO:0000256" key="3">
    <source>
        <dbReference type="SAM" id="Coils"/>
    </source>
</evidence>
<keyword evidence="1" id="KW-0479">Metal-binding</keyword>
<dbReference type="InterPro" id="IPR036264">
    <property type="entry name" value="Bact_exopeptidase_dim_dom"/>
</dbReference>
<dbReference type="Gene3D" id="3.30.70.360">
    <property type="match status" value="1"/>
</dbReference>
<dbReference type="PANTHER" id="PTHR43808:SF25">
    <property type="entry name" value="PEPTIDASE M20 DIMERISATION DOMAIN-CONTAINING PROTEIN"/>
    <property type="match status" value="1"/>
</dbReference>
<proteinExistence type="predicted"/>
<dbReference type="SUPFAM" id="SSF55031">
    <property type="entry name" value="Bacterial exopeptidase dimerisation domain"/>
    <property type="match status" value="1"/>
</dbReference>
<evidence type="ECO:0000313" key="4">
    <source>
        <dbReference type="EMBL" id="SAL85306.1"/>
    </source>
</evidence>
<dbReference type="RefSeq" id="WP_061151430.1">
    <property type="nucleotide sequence ID" value="NZ_FCOM02000059.1"/>
</dbReference>
<reference evidence="4" key="1">
    <citation type="submission" date="2016-01" db="EMBL/GenBank/DDBJ databases">
        <authorList>
            <person name="Peeters C."/>
        </authorList>
    </citation>
    <scope>NUCLEOTIDE SEQUENCE [LARGE SCALE GENOMIC DNA]</scope>
    <source>
        <strain evidence="4">LMG 29317</strain>
    </source>
</reference>
<dbReference type="GO" id="GO:0016787">
    <property type="term" value="F:hydrolase activity"/>
    <property type="evidence" value="ECO:0007669"/>
    <property type="project" value="UniProtKB-KW"/>
</dbReference>
<dbReference type="InterPro" id="IPR002933">
    <property type="entry name" value="Peptidase_M20"/>
</dbReference>
<evidence type="ECO:0000256" key="2">
    <source>
        <dbReference type="ARBA" id="ARBA00022801"/>
    </source>
</evidence>
<gene>
    <name evidence="4" type="ORF">AWB74_07251</name>
</gene>
<name>A0A158KVV6_9BURK</name>
<sequence length="406" mass="43909">MNLEAVLKHVDEKECLDFLSSMVQHKSYSETDGEKVLADYMVEQMQELGLSAGLTPVPGERVNAIGTWKGTGGGKSLLFNGHLDTNPVSEGWTVDPWEGKVDEEFIYGIGVSNMKAGDAAYFCAVKTLLKAGVRLKGDVILTYVVGELQGGIGTLAAVNQGVRADYFINSEPTDLAALTMHASSVSFVIELTGITRHLSKREEAVDAIMAACKLIPRISAMTFSGARSDEHRSINRAHVGIVHGALGRELQEWRPPQVADFVRIKGSARFAPGQSAEGALEDIQALLAQLQTEMPGLKATVRKEAVEGRPVMPPFEVAKDSRIVRSLNAAFRSVRNEEQPTGAITPPGFYGTDAGHLYEAGGMEGVVCGPGGRYNTMPDERVDIKDFIDMVKIYMVTMMDICSVDA</sequence>
<keyword evidence="5" id="KW-1185">Reference proteome</keyword>
<dbReference type="Proteomes" id="UP000055019">
    <property type="component" value="Unassembled WGS sequence"/>
</dbReference>
<dbReference type="EMBL" id="FCOM02000059">
    <property type="protein sequence ID" value="SAL85306.1"/>
    <property type="molecule type" value="Genomic_DNA"/>
</dbReference>
<dbReference type="Pfam" id="PF01546">
    <property type="entry name" value="Peptidase_M20"/>
    <property type="match status" value="1"/>
</dbReference>
<protein>
    <submittedName>
        <fullName evidence="4">Acetylornithine deacetylase</fullName>
    </submittedName>
</protein>
<organism evidence="4 5">
    <name type="scientific">Caballeronia arvi</name>
    <dbReference type="NCBI Taxonomy" id="1777135"/>
    <lineage>
        <taxon>Bacteria</taxon>
        <taxon>Pseudomonadati</taxon>
        <taxon>Pseudomonadota</taxon>
        <taxon>Betaproteobacteria</taxon>
        <taxon>Burkholderiales</taxon>
        <taxon>Burkholderiaceae</taxon>
        <taxon>Caballeronia</taxon>
    </lineage>
</organism>
<dbReference type="GO" id="GO:0046872">
    <property type="term" value="F:metal ion binding"/>
    <property type="evidence" value="ECO:0007669"/>
    <property type="project" value="UniProtKB-KW"/>
</dbReference>
<feature type="coiled-coil region" evidence="3">
    <location>
        <begin position="273"/>
        <end position="300"/>
    </location>
</feature>
<dbReference type="AlphaFoldDB" id="A0A158KVV6"/>
<keyword evidence="3" id="KW-0175">Coiled coil</keyword>
<dbReference type="PANTHER" id="PTHR43808">
    <property type="entry name" value="ACETYLORNITHINE DEACETYLASE"/>
    <property type="match status" value="1"/>
</dbReference>
<dbReference type="Gene3D" id="3.40.630.10">
    <property type="entry name" value="Zn peptidases"/>
    <property type="match status" value="1"/>
</dbReference>
<accession>A0A158KVV6</accession>
<keyword evidence="2" id="KW-0378">Hydrolase</keyword>
<comment type="caution">
    <text evidence="4">The sequence shown here is derived from an EMBL/GenBank/DDBJ whole genome shotgun (WGS) entry which is preliminary data.</text>
</comment>
<dbReference type="SUPFAM" id="SSF53187">
    <property type="entry name" value="Zn-dependent exopeptidases"/>
    <property type="match status" value="1"/>
</dbReference>
<dbReference type="OrthoDB" id="7055905at2"/>